<dbReference type="GO" id="GO:0015439">
    <property type="term" value="F:ABC-type heme transporter activity"/>
    <property type="evidence" value="ECO:0007669"/>
    <property type="project" value="UniProtKB-EC"/>
</dbReference>
<feature type="domain" description="ABC transporter" evidence="42">
    <location>
        <begin position="590"/>
        <end position="824"/>
    </location>
</feature>
<evidence type="ECO:0000256" key="11">
    <source>
        <dbReference type="ARBA" id="ARBA00011738"/>
    </source>
</evidence>
<evidence type="ECO:0000313" key="44">
    <source>
        <dbReference type="EMBL" id="CAG8495270.1"/>
    </source>
</evidence>
<evidence type="ECO:0000256" key="32">
    <source>
        <dbReference type="ARBA" id="ARBA00031413"/>
    </source>
</evidence>
<dbReference type="InterPro" id="IPR036640">
    <property type="entry name" value="ABC1_TM_sf"/>
</dbReference>
<evidence type="ECO:0000256" key="8">
    <source>
        <dbReference type="ARBA" id="ARBA00004651"/>
    </source>
</evidence>
<proteinExistence type="inferred from homology"/>
<evidence type="ECO:0000256" key="21">
    <source>
        <dbReference type="ARBA" id="ARBA00022967"/>
    </source>
</evidence>
<comment type="subunit">
    <text evidence="11">Homodimer.</text>
</comment>
<evidence type="ECO:0000256" key="19">
    <source>
        <dbReference type="ARBA" id="ARBA00022824"/>
    </source>
</evidence>
<dbReference type="PROSITE" id="PS50893">
    <property type="entry name" value="ABC_TRANSPORTER_2"/>
    <property type="match status" value="1"/>
</dbReference>
<dbReference type="GO" id="GO:0031901">
    <property type="term" value="C:early endosome membrane"/>
    <property type="evidence" value="ECO:0007669"/>
    <property type="project" value="UniProtKB-SubCell"/>
</dbReference>
<dbReference type="InterPro" id="IPR017871">
    <property type="entry name" value="ABC_transporter-like_CS"/>
</dbReference>
<reference evidence="44" key="1">
    <citation type="submission" date="2021-06" db="EMBL/GenBank/DDBJ databases">
        <authorList>
            <person name="Kallberg Y."/>
            <person name="Tangrot J."/>
            <person name="Rosling A."/>
        </authorList>
    </citation>
    <scope>NUCLEOTIDE SEQUENCE</scope>
    <source>
        <strain evidence="44">IA702</strain>
    </source>
</reference>
<evidence type="ECO:0000256" key="34">
    <source>
        <dbReference type="ARBA" id="ARBA00047753"/>
    </source>
</evidence>
<evidence type="ECO:0000256" key="4">
    <source>
        <dbReference type="ARBA" id="ARBA00004374"/>
    </source>
</evidence>
<evidence type="ECO:0000256" key="30">
    <source>
        <dbReference type="ARBA" id="ARBA00024385"/>
    </source>
</evidence>
<dbReference type="Pfam" id="PF00005">
    <property type="entry name" value="ABC_tran"/>
    <property type="match status" value="1"/>
</dbReference>
<keyword evidence="25 41" id="KW-0472">Membrane</keyword>
<dbReference type="Pfam" id="PF16185">
    <property type="entry name" value="MTABC_N"/>
    <property type="match status" value="1"/>
</dbReference>
<evidence type="ECO:0000259" key="43">
    <source>
        <dbReference type="PROSITE" id="PS50929"/>
    </source>
</evidence>
<evidence type="ECO:0000256" key="37">
    <source>
        <dbReference type="ARBA" id="ARBA00048455"/>
    </source>
</evidence>
<dbReference type="CDD" id="cd03253">
    <property type="entry name" value="ABCC_ATM1_transporter"/>
    <property type="match status" value="1"/>
</dbReference>
<evidence type="ECO:0000256" key="9">
    <source>
        <dbReference type="ARBA" id="ARBA00004653"/>
    </source>
</evidence>
<name>A0A9N8ZH41_9GLOM</name>
<dbReference type="FunFam" id="3.40.50.300:FF:000186">
    <property type="entry name" value="ATP-binding cassette sub-family B member 7, mitochondrial"/>
    <property type="match status" value="1"/>
</dbReference>
<evidence type="ECO:0000256" key="39">
    <source>
        <dbReference type="ARBA" id="ARBA00048636"/>
    </source>
</evidence>
<dbReference type="EC" id="7.6.2.5" evidence="30"/>
<evidence type="ECO:0000256" key="6">
    <source>
        <dbReference type="ARBA" id="ARBA00004477"/>
    </source>
</evidence>
<keyword evidence="26" id="KW-1015">Disulfide bond</keyword>
<feature type="transmembrane region" description="Helical" evidence="41">
    <location>
        <begin position="387"/>
        <end position="407"/>
    </location>
</feature>
<comment type="catalytic activity">
    <reaction evidence="36">
        <text>protoporphyrin IX(in) + ATP + H2O = protoporphyrin IX(out) + ADP + phosphate + H(+)</text>
        <dbReference type="Rhea" id="RHEA:61336"/>
        <dbReference type="ChEBI" id="CHEBI:15377"/>
        <dbReference type="ChEBI" id="CHEBI:15378"/>
        <dbReference type="ChEBI" id="CHEBI:30616"/>
        <dbReference type="ChEBI" id="CHEBI:43474"/>
        <dbReference type="ChEBI" id="CHEBI:57306"/>
        <dbReference type="ChEBI" id="CHEBI:456216"/>
    </reaction>
    <physiologicalReaction direction="left-to-right" evidence="36">
        <dbReference type="Rhea" id="RHEA:61337"/>
    </physiologicalReaction>
</comment>
<comment type="catalytic activity">
    <reaction evidence="35">
        <text>uroporphyrin I(in) + ATP + H2O = uroporphyrin I(out) + ADP + phosphate + H(+)</text>
        <dbReference type="Rhea" id="RHEA:66772"/>
        <dbReference type="ChEBI" id="CHEBI:15377"/>
        <dbReference type="ChEBI" id="CHEBI:15378"/>
        <dbReference type="ChEBI" id="CHEBI:30616"/>
        <dbReference type="ChEBI" id="CHEBI:43474"/>
        <dbReference type="ChEBI" id="CHEBI:167480"/>
        <dbReference type="ChEBI" id="CHEBI:456216"/>
    </reaction>
    <physiologicalReaction direction="left-to-right" evidence="35">
        <dbReference type="Rhea" id="RHEA:66773"/>
    </physiologicalReaction>
</comment>
<evidence type="ECO:0000256" key="36">
    <source>
        <dbReference type="ARBA" id="ARBA00048309"/>
    </source>
</evidence>
<sequence length="843" mass="96285">MKAPPFPWKEELFCHGGVDYHAFINCSFFSVFPIATFLLVFVLGAYRYGTVIRQRAAYQPLFESTNVTRLSTLSKAIYVLSALIVATYLVDSVILTCRALLEKYWTSTNYALYDVFFTVAWLINLSLMSFESKVNRTWSWIQYAFYWVVLIGDSVLLCSWLLNVTHAETHQDMTIYDVLLFFTFLARYFLLLVATIGVSFHAFHDTVYEDVESGFTTNGTAYESLPDAAGHAQSAEDASTWSDFFEKMRKLLPFLWPEKNQVLQFLVFVCFALMITGRIVNVLVPRQLKIVTDELTSDDEHRPEFVWGSIALFVFFRFLQGGVGLIQSTQNYLWIRVGQYTTREISTNMFAHLHSLSLSFHINRKTGEVLRVMDRGTSSIVSLLNQILFQILPVIVDIAVAVIYFVVAFGWSFGSIVFVTMASYIYVTISITEWRTKFRRRMIELDNDARAKAVDSLLNFETVKYYNAERFELQRYDEAVAKYQEADYEVQLSLNVLNLSQNLIITLGLLVGTLLCAYRTASGEFTVGHLVLFLTYIGQLYTPLNFFGTYYRLIQSNFIDMEQMFDLFKQEQNVKDAPDATDLKVTEGTVTFENVCFSYDPRQQALKNVSFTIPQGKTVALVGPSGGGKSTILRLLFRFYDVESGRILIDGQDIRQVKQESLRRNIGVVPQDTVLFNDTIFYNIHYGNVNANENEVYKAAKAAQIHDRILTFPDGYETRVGERGLRLSGGEKQRVAIARTMLKDPQIILLDEATSALDTTTERQIQHALTYITKDRTTLVIAHRLSTIVNADLILAVKDGRIVESGTHRELIENVDGVYYEMWQKQLAEDQKIEASKNNTDAE</sequence>
<evidence type="ECO:0000256" key="16">
    <source>
        <dbReference type="ARBA" id="ARBA00022741"/>
    </source>
</evidence>
<evidence type="ECO:0000256" key="35">
    <source>
        <dbReference type="ARBA" id="ARBA00047789"/>
    </source>
</evidence>
<dbReference type="Gene3D" id="1.20.1560.10">
    <property type="entry name" value="ABC transporter type 1, transmembrane domain"/>
    <property type="match status" value="1"/>
</dbReference>
<dbReference type="CDD" id="cd18581">
    <property type="entry name" value="ABC_6TM_ABCB6"/>
    <property type="match status" value="1"/>
</dbReference>
<dbReference type="GO" id="GO:0005774">
    <property type="term" value="C:vacuolar membrane"/>
    <property type="evidence" value="ECO:0007669"/>
    <property type="project" value="TreeGrafter"/>
</dbReference>
<feature type="transmembrane region" description="Helical" evidence="41">
    <location>
        <begin position="140"/>
        <end position="162"/>
    </location>
</feature>
<dbReference type="PROSITE" id="PS50929">
    <property type="entry name" value="ABC_TM1F"/>
    <property type="match status" value="1"/>
</dbReference>
<comment type="catalytic activity">
    <reaction evidence="39">
        <text>coproporphyrin III(in) + ATP + H2O = coproporphyrin III(out) + ADP + phosphate + H(+)</text>
        <dbReference type="Rhea" id="RHEA:66664"/>
        <dbReference type="ChEBI" id="CHEBI:15377"/>
        <dbReference type="ChEBI" id="CHEBI:15378"/>
        <dbReference type="ChEBI" id="CHEBI:30616"/>
        <dbReference type="ChEBI" id="CHEBI:43474"/>
        <dbReference type="ChEBI" id="CHEBI:131725"/>
        <dbReference type="ChEBI" id="CHEBI:456216"/>
    </reaction>
    <physiologicalReaction direction="left-to-right" evidence="39">
        <dbReference type="Rhea" id="RHEA:66665"/>
    </physiologicalReaction>
</comment>
<feature type="transmembrane region" description="Helical" evidence="41">
    <location>
        <begin position="503"/>
        <end position="521"/>
    </location>
</feature>
<feature type="domain" description="ABC transmembrane type-1" evidence="43">
    <location>
        <begin position="268"/>
        <end position="556"/>
    </location>
</feature>
<keyword evidence="19" id="KW-0256">Endoplasmic reticulum</keyword>
<evidence type="ECO:0000256" key="25">
    <source>
        <dbReference type="ARBA" id="ARBA00023136"/>
    </source>
</evidence>
<dbReference type="SUPFAM" id="SSF90123">
    <property type="entry name" value="ABC transporter transmembrane region"/>
    <property type="match status" value="1"/>
</dbReference>
<dbReference type="EMBL" id="CAJVPJ010000206">
    <property type="protein sequence ID" value="CAG8495270.1"/>
    <property type="molecule type" value="Genomic_DNA"/>
</dbReference>
<dbReference type="AlphaFoldDB" id="A0A9N8ZH41"/>
<keyword evidence="16" id="KW-0547">Nucleotide-binding</keyword>
<comment type="catalytic activity">
    <reaction evidence="37">
        <text>pheophorbide a(in) + ATP + H2O = pheophorbide a(out) + ADP + phosphate + H(+)</text>
        <dbReference type="Rhea" id="RHEA:61360"/>
        <dbReference type="ChEBI" id="CHEBI:15377"/>
        <dbReference type="ChEBI" id="CHEBI:15378"/>
        <dbReference type="ChEBI" id="CHEBI:30616"/>
        <dbReference type="ChEBI" id="CHEBI:43474"/>
        <dbReference type="ChEBI" id="CHEBI:58687"/>
        <dbReference type="ChEBI" id="CHEBI:456216"/>
    </reaction>
    <physiologicalReaction direction="left-to-right" evidence="37">
        <dbReference type="Rhea" id="RHEA:61361"/>
    </physiologicalReaction>
</comment>
<dbReference type="GO" id="GO:0005524">
    <property type="term" value="F:ATP binding"/>
    <property type="evidence" value="ECO:0007669"/>
    <property type="project" value="UniProtKB-KW"/>
</dbReference>
<evidence type="ECO:0000256" key="15">
    <source>
        <dbReference type="ARBA" id="ARBA00022692"/>
    </source>
</evidence>
<keyword evidence="22 41" id="KW-1133">Transmembrane helix</keyword>
<comment type="catalytic activity">
    <reaction evidence="38">
        <text>uroporphyrin III(in) + ATP + H2O = uroporphyrin III(out) + ADP + phosphate + H(+)</text>
        <dbReference type="Rhea" id="RHEA:66776"/>
        <dbReference type="ChEBI" id="CHEBI:15377"/>
        <dbReference type="ChEBI" id="CHEBI:15378"/>
        <dbReference type="ChEBI" id="CHEBI:30616"/>
        <dbReference type="ChEBI" id="CHEBI:43474"/>
        <dbReference type="ChEBI" id="CHEBI:167479"/>
        <dbReference type="ChEBI" id="CHEBI:456216"/>
    </reaction>
    <physiologicalReaction direction="left-to-right" evidence="38">
        <dbReference type="Rhea" id="RHEA:66777"/>
    </physiologicalReaction>
</comment>
<keyword evidence="12" id="KW-0813">Transport</keyword>
<dbReference type="InterPro" id="IPR003593">
    <property type="entry name" value="AAA+_ATPase"/>
</dbReference>
<keyword evidence="27" id="KW-0458">Lysosome</keyword>
<organism evidence="44 45">
    <name type="scientific">Paraglomus occultum</name>
    <dbReference type="NCBI Taxonomy" id="144539"/>
    <lineage>
        <taxon>Eukaryota</taxon>
        <taxon>Fungi</taxon>
        <taxon>Fungi incertae sedis</taxon>
        <taxon>Mucoromycota</taxon>
        <taxon>Glomeromycotina</taxon>
        <taxon>Glomeromycetes</taxon>
        <taxon>Paraglomerales</taxon>
        <taxon>Paraglomeraceae</taxon>
        <taxon>Paraglomus</taxon>
    </lineage>
</organism>
<feature type="transmembrane region" description="Helical" evidence="41">
    <location>
        <begin position="174"/>
        <end position="194"/>
    </location>
</feature>
<evidence type="ECO:0000256" key="26">
    <source>
        <dbReference type="ARBA" id="ARBA00023157"/>
    </source>
</evidence>
<evidence type="ECO:0000256" key="38">
    <source>
        <dbReference type="ARBA" id="ARBA00048510"/>
    </source>
</evidence>
<evidence type="ECO:0000259" key="42">
    <source>
        <dbReference type="PROSITE" id="PS50893"/>
    </source>
</evidence>
<dbReference type="GO" id="GO:0005576">
    <property type="term" value="C:extracellular region"/>
    <property type="evidence" value="ECO:0007669"/>
    <property type="project" value="UniProtKB-SubCell"/>
</dbReference>
<dbReference type="PROSITE" id="PS00211">
    <property type="entry name" value="ABC_TRANSPORTER_1"/>
    <property type="match status" value="1"/>
</dbReference>
<evidence type="ECO:0000256" key="17">
    <source>
        <dbReference type="ARBA" id="ARBA00022753"/>
    </source>
</evidence>
<evidence type="ECO:0000256" key="18">
    <source>
        <dbReference type="ARBA" id="ARBA00022787"/>
    </source>
</evidence>
<comment type="caution">
    <text evidence="44">The sequence shown here is derived from an EMBL/GenBank/DDBJ whole genome shotgun (WGS) entry which is preliminary data.</text>
</comment>
<comment type="catalytic activity">
    <reaction evidence="33">
        <text>heme b(in) + ATP + H2O = heme b(out) + ADP + phosphate + H(+)</text>
        <dbReference type="Rhea" id="RHEA:19261"/>
        <dbReference type="ChEBI" id="CHEBI:15377"/>
        <dbReference type="ChEBI" id="CHEBI:15378"/>
        <dbReference type="ChEBI" id="CHEBI:30616"/>
        <dbReference type="ChEBI" id="CHEBI:43474"/>
        <dbReference type="ChEBI" id="CHEBI:60344"/>
        <dbReference type="ChEBI" id="CHEBI:456216"/>
        <dbReference type="EC" id="7.6.2.5"/>
    </reaction>
    <physiologicalReaction direction="left-to-right" evidence="33">
        <dbReference type="Rhea" id="RHEA:19262"/>
    </physiologicalReaction>
</comment>
<keyword evidence="13" id="KW-1003">Cell membrane</keyword>
<feature type="transmembrane region" description="Helical" evidence="41">
    <location>
        <begin position="110"/>
        <end position="128"/>
    </location>
</feature>
<dbReference type="Pfam" id="PF00664">
    <property type="entry name" value="ABC_membrane"/>
    <property type="match status" value="1"/>
</dbReference>
<comment type="catalytic activity">
    <reaction evidence="34">
        <text>coproporphyrinogen III(in) + ATP + H2O = coproporphyrinogen III(out) + ADP + phosphate + H(+)</text>
        <dbReference type="Rhea" id="RHEA:66680"/>
        <dbReference type="ChEBI" id="CHEBI:15377"/>
        <dbReference type="ChEBI" id="CHEBI:15378"/>
        <dbReference type="ChEBI" id="CHEBI:30616"/>
        <dbReference type="ChEBI" id="CHEBI:43474"/>
        <dbReference type="ChEBI" id="CHEBI:57309"/>
        <dbReference type="ChEBI" id="CHEBI:456216"/>
    </reaction>
    <physiologicalReaction direction="left-to-right" evidence="34">
        <dbReference type="Rhea" id="RHEA:66681"/>
    </physiologicalReaction>
</comment>
<dbReference type="GO" id="GO:0005741">
    <property type="term" value="C:mitochondrial outer membrane"/>
    <property type="evidence" value="ECO:0007669"/>
    <property type="project" value="UniProtKB-SubCell"/>
</dbReference>
<dbReference type="InterPro" id="IPR011527">
    <property type="entry name" value="ABC1_TM_dom"/>
</dbReference>
<feature type="transmembrane region" description="Helical" evidence="41">
    <location>
        <begin position="527"/>
        <end position="551"/>
    </location>
</feature>
<feature type="transmembrane region" description="Helical" evidence="41">
    <location>
        <begin position="413"/>
        <end position="432"/>
    </location>
</feature>
<evidence type="ECO:0000256" key="2">
    <source>
        <dbReference type="ARBA" id="ARBA00004333"/>
    </source>
</evidence>
<dbReference type="GO" id="GO:0020037">
    <property type="term" value="F:heme binding"/>
    <property type="evidence" value="ECO:0007669"/>
    <property type="project" value="TreeGrafter"/>
</dbReference>
<dbReference type="GO" id="GO:0005886">
    <property type="term" value="C:plasma membrane"/>
    <property type="evidence" value="ECO:0007669"/>
    <property type="project" value="UniProtKB-SubCell"/>
</dbReference>
<keyword evidence="15 41" id="KW-0812">Transmembrane</keyword>
<dbReference type="Gene3D" id="3.40.50.300">
    <property type="entry name" value="P-loop containing nucleotide triphosphate hydrolases"/>
    <property type="match status" value="1"/>
</dbReference>
<evidence type="ECO:0000256" key="7">
    <source>
        <dbReference type="ARBA" id="ARBA00004550"/>
    </source>
</evidence>
<comment type="subcellular location">
    <subcellularLocation>
        <location evidence="8">Cell membrane</location>
        <topology evidence="8">Multi-pass membrane protein</topology>
    </subcellularLocation>
    <subcellularLocation>
        <location evidence="1">Early endosome membrane</location>
    </subcellularLocation>
    <subcellularLocation>
        <location evidence="6">Endoplasmic reticulum membrane</location>
        <topology evidence="6">Multi-pass membrane protein</topology>
    </subcellularLocation>
    <subcellularLocation>
        <location evidence="3">Endosome membrane</location>
        <topology evidence="3">Multi-pass membrane protein</topology>
    </subcellularLocation>
    <subcellularLocation>
        <location evidence="2">Endosome</location>
        <location evidence="2">Multivesicular body membrane</location>
    </subcellularLocation>
    <subcellularLocation>
        <location evidence="9">Golgi apparatus membrane</location>
        <topology evidence="9">Multi-pass membrane protein</topology>
    </subcellularLocation>
    <subcellularLocation>
        <location evidence="5">Late endosome membrane</location>
    </subcellularLocation>
    <subcellularLocation>
        <location evidence="10">Lysosome membrane</location>
    </subcellularLocation>
    <subcellularLocation>
        <location evidence="28">Melanosome membrane</location>
    </subcellularLocation>
    <subcellularLocation>
        <location evidence="4">Mitochondrion outer membrane</location>
        <topology evidence="4">Multi-pass membrane protein</topology>
    </subcellularLocation>
    <subcellularLocation>
        <location evidence="7">Secreted</location>
        <location evidence="7">Extracellular exosome</location>
    </subcellularLocation>
</comment>
<keyword evidence="23" id="KW-0333">Golgi apparatus</keyword>
<keyword evidence="17" id="KW-0967">Endosome</keyword>
<dbReference type="GO" id="GO:0005789">
    <property type="term" value="C:endoplasmic reticulum membrane"/>
    <property type="evidence" value="ECO:0007669"/>
    <property type="project" value="UniProtKB-SubCell"/>
</dbReference>
<dbReference type="PANTHER" id="PTHR24221:SF654">
    <property type="entry name" value="ATP-BINDING CASSETTE SUB-FAMILY B MEMBER 6"/>
    <property type="match status" value="1"/>
</dbReference>
<evidence type="ECO:0000256" key="13">
    <source>
        <dbReference type="ARBA" id="ARBA00022475"/>
    </source>
</evidence>
<dbReference type="GO" id="GO:0000139">
    <property type="term" value="C:Golgi membrane"/>
    <property type="evidence" value="ECO:0007669"/>
    <property type="project" value="UniProtKB-SubCell"/>
</dbReference>
<comment type="catalytic activity">
    <reaction evidence="40">
        <text>coproporphyrin I(in) + ATP + H2O = coproporphyrin I(out) + ADP + phosphate + H(+)</text>
        <dbReference type="Rhea" id="RHEA:66768"/>
        <dbReference type="ChEBI" id="CHEBI:15377"/>
        <dbReference type="ChEBI" id="CHEBI:15378"/>
        <dbReference type="ChEBI" id="CHEBI:30616"/>
        <dbReference type="ChEBI" id="CHEBI:43474"/>
        <dbReference type="ChEBI" id="CHEBI:167478"/>
        <dbReference type="ChEBI" id="CHEBI:456216"/>
    </reaction>
    <physiologicalReaction direction="left-to-right" evidence="40">
        <dbReference type="Rhea" id="RHEA:66769"/>
    </physiologicalReaction>
</comment>
<keyword evidence="14" id="KW-0964">Secreted</keyword>
<evidence type="ECO:0000256" key="23">
    <source>
        <dbReference type="ARBA" id="ARBA00023034"/>
    </source>
</evidence>
<dbReference type="InterPro" id="IPR003439">
    <property type="entry name" value="ABC_transporter-like_ATP-bd"/>
</dbReference>
<feature type="transmembrane region" description="Helical" evidence="41">
    <location>
        <begin position="262"/>
        <end position="285"/>
    </location>
</feature>
<evidence type="ECO:0000256" key="1">
    <source>
        <dbReference type="ARBA" id="ARBA00004146"/>
    </source>
</evidence>
<comment type="similarity">
    <text evidence="29">Belongs to the ABC transporter superfamily. ABCB family. Heavy Metal importer (TC 3.A.1.210) subfamily.</text>
</comment>
<evidence type="ECO:0000256" key="33">
    <source>
        <dbReference type="ARBA" id="ARBA00047649"/>
    </source>
</evidence>
<evidence type="ECO:0000256" key="29">
    <source>
        <dbReference type="ARBA" id="ARBA00024363"/>
    </source>
</evidence>
<dbReference type="InterPro" id="IPR027417">
    <property type="entry name" value="P-loop_NTPase"/>
</dbReference>
<dbReference type="GO" id="GO:0016887">
    <property type="term" value="F:ATP hydrolysis activity"/>
    <property type="evidence" value="ECO:0007669"/>
    <property type="project" value="InterPro"/>
</dbReference>
<protein>
    <recommendedName>
        <fullName evidence="31">ATP-binding cassette sub-family B member 6</fullName>
        <ecNumber evidence="30">7.6.2.5</ecNumber>
    </recommendedName>
    <alternativeName>
        <fullName evidence="32">ABC-type heme transporter ABCB6</fullName>
    </alternativeName>
</protein>
<keyword evidence="18" id="KW-1000">Mitochondrion outer membrane</keyword>
<dbReference type="InterPro" id="IPR039421">
    <property type="entry name" value="Type_1_exporter"/>
</dbReference>
<evidence type="ECO:0000256" key="28">
    <source>
        <dbReference type="ARBA" id="ARBA00024320"/>
    </source>
</evidence>
<feature type="transmembrane region" description="Helical" evidence="41">
    <location>
        <begin position="20"/>
        <end position="46"/>
    </location>
</feature>
<evidence type="ECO:0000313" key="45">
    <source>
        <dbReference type="Proteomes" id="UP000789572"/>
    </source>
</evidence>
<dbReference type="SUPFAM" id="SSF52540">
    <property type="entry name" value="P-loop containing nucleoside triphosphate hydrolases"/>
    <property type="match status" value="1"/>
</dbReference>
<feature type="transmembrane region" description="Helical" evidence="41">
    <location>
        <begin position="305"/>
        <end position="326"/>
    </location>
</feature>
<dbReference type="PANTHER" id="PTHR24221">
    <property type="entry name" value="ATP-BINDING CASSETTE SUB-FAMILY B"/>
    <property type="match status" value="1"/>
</dbReference>
<evidence type="ECO:0000256" key="20">
    <source>
        <dbReference type="ARBA" id="ARBA00022840"/>
    </source>
</evidence>
<evidence type="ECO:0000256" key="27">
    <source>
        <dbReference type="ARBA" id="ARBA00023228"/>
    </source>
</evidence>
<dbReference type="SMART" id="SM00382">
    <property type="entry name" value="AAA"/>
    <property type="match status" value="1"/>
</dbReference>
<gene>
    <name evidence="44" type="ORF">POCULU_LOCUS2287</name>
</gene>
<evidence type="ECO:0000256" key="5">
    <source>
        <dbReference type="ARBA" id="ARBA00004414"/>
    </source>
</evidence>
<keyword evidence="21" id="KW-1278">Translocase</keyword>
<evidence type="ECO:0000256" key="24">
    <source>
        <dbReference type="ARBA" id="ARBA00023128"/>
    </source>
</evidence>
<evidence type="ECO:0000256" key="31">
    <source>
        <dbReference type="ARBA" id="ARBA00024439"/>
    </source>
</evidence>
<keyword evidence="45" id="KW-1185">Reference proteome</keyword>
<feature type="transmembrane region" description="Helical" evidence="41">
    <location>
        <begin position="67"/>
        <end position="90"/>
    </location>
</feature>
<evidence type="ECO:0000256" key="12">
    <source>
        <dbReference type="ARBA" id="ARBA00022448"/>
    </source>
</evidence>
<evidence type="ECO:0000256" key="40">
    <source>
        <dbReference type="ARBA" id="ARBA00049398"/>
    </source>
</evidence>
<dbReference type="OrthoDB" id="6500128at2759"/>
<evidence type="ECO:0000256" key="3">
    <source>
        <dbReference type="ARBA" id="ARBA00004337"/>
    </source>
</evidence>
<dbReference type="GO" id="GO:0032585">
    <property type="term" value="C:multivesicular body membrane"/>
    <property type="evidence" value="ECO:0007669"/>
    <property type="project" value="UniProtKB-SubCell"/>
</dbReference>
<evidence type="ECO:0000256" key="22">
    <source>
        <dbReference type="ARBA" id="ARBA00022989"/>
    </source>
</evidence>
<dbReference type="Proteomes" id="UP000789572">
    <property type="component" value="Unassembled WGS sequence"/>
</dbReference>
<evidence type="ECO:0000256" key="14">
    <source>
        <dbReference type="ARBA" id="ARBA00022525"/>
    </source>
</evidence>
<evidence type="ECO:0000256" key="10">
    <source>
        <dbReference type="ARBA" id="ARBA00004656"/>
    </source>
</evidence>
<evidence type="ECO:0000256" key="41">
    <source>
        <dbReference type="SAM" id="Phobius"/>
    </source>
</evidence>
<keyword evidence="20" id="KW-0067">ATP-binding</keyword>
<dbReference type="InterPro" id="IPR032410">
    <property type="entry name" value="ABCB6_N"/>
</dbReference>
<keyword evidence="24" id="KW-0496">Mitochondrion</keyword>
<accession>A0A9N8ZH41</accession>